<accession>A0AAV4NJJ4</accession>
<dbReference type="AlphaFoldDB" id="A0AAV4NJJ4"/>
<dbReference type="Proteomes" id="UP001054945">
    <property type="component" value="Unassembled WGS sequence"/>
</dbReference>
<reference evidence="1 2" key="1">
    <citation type="submission" date="2021-06" db="EMBL/GenBank/DDBJ databases">
        <title>Caerostris extrusa draft genome.</title>
        <authorList>
            <person name="Kono N."/>
            <person name="Arakawa K."/>
        </authorList>
    </citation>
    <scope>NUCLEOTIDE SEQUENCE [LARGE SCALE GENOMIC DNA]</scope>
</reference>
<sequence length="90" mass="10179">MLSQIGVIFGYPLTVAIYRVYLRYDTLHWLERGGNGTVPDQVFCSFWTSNRTKGNILFNHPITNNITNDTLIEEVVATKVEAVTIETIST</sequence>
<comment type="caution">
    <text evidence="1">The sequence shown here is derived from an EMBL/GenBank/DDBJ whole genome shotgun (WGS) entry which is preliminary data.</text>
</comment>
<gene>
    <name evidence="1" type="ORF">CEXT_657991</name>
</gene>
<evidence type="ECO:0000313" key="1">
    <source>
        <dbReference type="EMBL" id="GIX84984.1"/>
    </source>
</evidence>
<name>A0AAV4NJJ4_CAEEX</name>
<protein>
    <submittedName>
        <fullName evidence="1">Uncharacterized protein</fullName>
    </submittedName>
</protein>
<keyword evidence="2" id="KW-1185">Reference proteome</keyword>
<organism evidence="1 2">
    <name type="scientific">Caerostris extrusa</name>
    <name type="common">Bark spider</name>
    <name type="synonym">Caerostris bankana</name>
    <dbReference type="NCBI Taxonomy" id="172846"/>
    <lineage>
        <taxon>Eukaryota</taxon>
        <taxon>Metazoa</taxon>
        <taxon>Ecdysozoa</taxon>
        <taxon>Arthropoda</taxon>
        <taxon>Chelicerata</taxon>
        <taxon>Arachnida</taxon>
        <taxon>Araneae</taxon>
        <taxon>Araneomorphae</taxon>
        <taxon>Entelegynae</taxon>
        <taxon>Araneoidea</taxon>
        <taxon>Araneidae</taxon>
        <taxon>Caerostris</taxon>
    </lineage>
</organism>
<dbReference type="EMBL" id="BPLR01003469">
    <property type="protein sequence ID" value="GIX84984.1"/>
    <property type="molecule type" value="Genomic_DNA"/>
</dbReference>
<proteinExistence type="predicted"/>
<evidence type="ECO:0000313" key="2">
    <source>
        <dbReference type="Proteomes" id="UP001054945"/>
    </source>
</evidence>